<name>A0ABW3RDS0_9FLAO</name>
<dbReference type="SUPFAM" id="SSF48498">
    <property type="entry name" value="Tetracyclin repressor-like, C-terminal domain"/>
    <property type="match status" value="1"/>
</dbReference>
<protein>
    <recommendedName>
        <fullName evidence="3">Biofilm operon icaADBC HTH-type negative transcriptional regulator IcaR</fullName>
    </recommendedName>
    <alternativeName>
        <fullName evidence="8">Intercellular adhesion protein R</fullName>
    </alternativeName>
</protein>
<evidence type="ECO:0000256" key="8">
    <source>
        <dbReference type="ARBA" id="ARBA00030200"/>
    </source>
</evidence>
<dbReference type="Gene3D" id="1.10.357.10">
    <property type="entry name" value="Tetracycline Repressor, domain 2"/>
    <property type="match status" value="1"/>
</dbReference>
<comment type="caution">
    <text evidence="11">The sequence shown here is derived from an EMBL/GenBank/DDBJ whole genome shotgun (WGS) entry which is preliminary data.</text>
</comment>
<gene>
    <name evidence="11" type="ORF">ACFQ2E_12315</name>
</gene>
<dbReference type="InterPro" id="IPR036271">
    <property type="entry name" value="Tet_transcr_reg_TetR-rel_C_sf"/>
</dbReference>
<dbReference type="Pfam" id="PF18665">
    <property type="entry name" value="TetR_C_37"/>
    <property type="match status" value="1"/>
</dbReference>
<evidence type="ECO:0000256" key="9">
    <source>
        <dbReference type="PROSITE-ProRule" id="PRU00335"/>
    </source>
</evidence>
<keyword evidence="4" id="KW-0678">Repressor</keyword>
<evidence type="ECO:0000256" key="6">
    <source>
        <dbReference type="ARBA" id="ARBA00023125"/>
    </source>
</evidence>
<evidence type="ECO:0000256" key="3">
    <source>
        <dbReference type="ARBA" id="ARBA00014341"/>
    </source>
</evidence>
<dbReference type="SUPFAM" id="SSF46689">
    <property type="entry name" value="Homeodomain-like"/>
    <property type="match status" value="1"/>
</dbReference>
<dbReference type="InterPro" id="IPR050624">
    <property type="entry name" value="HTH-type_Tx_Regulator"/>
</dbReference>
<dbReference type="InterPro" id="IPR009057">
    <property type="entry name" value="Homeodomain-like_sf"/>
</dbReference>
<comment type="function">
    <text evidence="1">Represses transcription of the icaADBC operon necessary for biofilm production.</text>
</comment>
<proteinExistence type="predicted"/>
<dbReference type="Pfam" id="PF00440">
    <property type="entry name" value="TetR_N"/>
    <property type="match status" value="1"/>
</dbReference>
<evidence type="ECO:0000256" key="7">
    <source>
        <dbReference type="ARBA" id="ARBA00023163"/>
    </source>
</evidence>
<sequence length="203" mass="23865">MGRKSLKKTRQKEIVSAFYNVAKREGLENASIAKVAKEMGVNPSLIIHYFTSKEELIFGLINFILESYRFIYLAEEEQLNSRDRLIKVVDNLFSREWNALFDDGVFYSCFSLIFRSQRIKTEFKELHNHLRQLLSEVIEAAKIDGHLQIENSKQTSDLIFIMVEGVYYYLSLFDDEEVYNEKLLQYKKAAFEILNMDMTVEIT</sequence>
<keyword evidence="6 9" id="KW-0238">DNA-binding</keyword>
<dbReference type="PANTHER" id="PTHR43479">
    <property type="entry name" value="ACREF/ENVCD OPERON REPRESSOR-RELATED"/>
    <property type="match status" value="1"/>
</dbReference>
<evidence type="ECO:0000313" key="12">
    <source>
        <dbReference type="Proteomes" id="UP001597163"/>
    </source>
</evidence>
<dbReference type="InterPro" id="IPR041646">
    <property type="entry name" value="IcaR_C"/>
</dbReference>
<feature type="DNA-binding region" description="H-T-H motif" evidence="9">
    <location>
        <begin position="31"/>
        <end position="50"/>
    </location>
</feature>
<keyword evidence="12" id="KW-1185">Reference proteome</keyword>
<evidence type="ECO:0000313" key="11">
    <source>
        <dbReference type="EMBL" id="MFD1163209.1"/>
    </source>
</evidence>
<evidence type="ECO:0000256" key="4">
    <source>
        <dbReference type="ARBA" id="ARBA00022491"/>
    </source>
</evidence>
<evidence type="ECO:0000256" key="2">
    <source>
        <dbReference type="ARBA" id="ARBA00011738"/>
    </source>
</evidence>
<dbReference type="RefSeq" id="WP_311940421.1">
    <property type="nucleotide sequence ID" value="NZ_JAVSCK010000003.1"/>
</dbReference>
<keyword evidence="5" id="KW-0805">Transcription regulation</keyword>
<organism evidence="11 12">
    <name type="scientific">Hwangdonia seohaensis</name>
    <dbReference type="NCBI Taxonomy" id="1240727"/>
    <lineage>
        <taxon>Bacteria</taxon>
        <taxon>Pseudomonadati</taxon>
        <taxon>Bacteroidota</taxon>
        <taxon>Flavobacteriia</taxon>
        <taxon>Flavobacteriales</taxon>
        <taxon>Flavobacteriaceae</taxon>
        <taxon>Hwangdonia</taxon>
    </lineage>
</organism>
<evidence type="ECO:0000256" key="5">
    <source>
        <dbReference type="ARBA" id="ARBA00023015"/>
    </source>
</evidence>
<evidence type="ECO:0000256" key="1">
    <source>
        <dbReference type="ARBA" id="ARBA00002291"/>
    </source>
</evidence>
<evidence type="ECO:0000259" key="10">
    <source>
        <dbReference type="PROSITE" id="PS50977"/>
    </source>
</evidence>
<feature type="domain" description="HTH tetR-type" evidence="10">
    <location>
        <begin position="8"/>
        <end position="68"/>
    </location>
</feature>
<reference evidence="12" key="1">
    <citation type="journal article" date="2019" name="Int. J. Syst. Evol. Microbiol.">
        <title>The Global Catalogue of Microorganisms (GCM) 10K type strain sequencing project: providing services to taxonomists for standard genome sequencing and annotation.</title>
        <authorList>
            <consortium name="The Broad Institute Genomics Platform"/>
            <consortium name="The Broad Institute Genome Sequencing Center for Infectious Disease"/>
            <person name="Wu L."/>
            <person name="Ma J."/>
        </authorList>
    </citation>
    <scope>NUCLEOTIDE SEQUENCE [LARGE SCALE GENOMIC DNA]</scope>
    <source>
        <strain evidence="12">CCUG 63246</strain>
    </source>
</reference>
<comment type="subunit">
    <text evidence="2">Homodimer.</text>
</comment>
<dbReference type="InterPro" id="IPR001647">
    <property type="entry name" value="HTH_TetR"/>
</dbReference>
<dbReference type="EMBL" id="JBHTLJ010000003">
    <property type="protein sequence ID" value="MFD1163209.1"/>
    <property type="molecule type" value="Genomic_DNA"/>
</dbReference>
<dbReference type="PANTHER" id="PTHR43479:SF11">
    <property type="entry name" value="ACREF_ENVCD OPERON REPRESSOR-RELATED"/>
    <property type="match status" value="1"/>
</dbReference>
<dbReference type="Proteomes" id="UP001597163">
    <property type="component" value="Unassembled WGS sequence"/>
</dbReference>
<keyword evidence="7" id="KW-0804">Transcription</keyword>
<accession>A0ABW3RDS0</accession>
<dbReference type="PROSITE" id="PS50977">
    <property type="entry name" value="HTH_TETR_2"/>
    <property type="match status" value="1"/>
</dbReference>